<dbReference type="PANTHER" id="PTHR10954:SF18">
    <property type="entry name" value="RIBONUCLEASE HII"/>
    <property type="match status" value="1"/>
</dbReference>
<accession>A0A194AL45</accession>
<evidence type="ECO:0000259" key="17">
    <source>
        <dbReference type="PROSITE" id="PS51975"/>
    </source>
</evidence>
<keyword evidence="9 14" id="KW-0540">Nuclease</keyword>
<keyword evidence="12 14" id="KW-0378">Hydrolase</keyword>
<dbReference type="Proteomes" id="UP000095200">
    <property type="component" value="Unassembled WGS sequence"/>
</dbReference>
<evidence type="ECO:0000256" key="7">
    <source>
        <dbReference type="ARBA" id="ARBA00019179"/>
    </source>
</evidence>
<dbReference type="RefSeq" id="WP_069860221.1">
    <property type="nucleotide sequence ID" value="NZ_BDFE01000022.1"/>
</dbReference>
<feature type="binding site" evidence="14 15">
    <location>
        <position position="20"/>
    </location>
    <ligand>
        <name>a divalent metal cation</name>
        <dbReference type="ChEBI" id="CHEBI:60240"/>
    </ligand>
</feature>
<dbReference type="STRING" id="1592317.DPF_2701"/>
<evidence type="ECO:0000256" key="2">
    <source>
        <dbReference type="ARBA" id="ARBA00001946"/>
    </source>
</evidence>
<keyword evidence="11 14" id="KW-0255">Endonuclease</keyword>
<dbReference type="GO" id="GO:0030145">
    <property type="term" value="F:manganese ion binding"/>
    <property type="evidence" value="ECO:0007669"/>
    <property type="project" value="UniProtKB-UniRule"/>
</dbReference>
<evidence type="ECO:0000256" key="14">
    <source>
        <dbReference type="HAMAP-Rule" id="MF_00052"/>
    </source>
</evidence>
<dbReference type="GO" id="GO:0005737">
    <property type="term" value="C:cytoplasm"/>
    <property type="evidence" value="ECO:0007669"/>
    <property type="project" value="UniProtKB-SubCell"/>
</dbReference>
<reference evidence="19" key="1">
    <citation type="submission" date="2016-06" db="EMBL/GenBank/DDBJ databases">
        <title>Draft genome sequence of Desulfoplanes formicivorans strain Pf12B.</title>
        <authorList>
            <person name="Watanabe M."/>
            <person name="Kojima H."/>
            <person name="Fukui M."/>
        </authorList>
    </citation>
    <scope>NUCLEOTIDE SEQUENCE [LARGE SCALE GENOMIC DNA]</scope>
    <source>
        <strain evidence="19">Pf12B</strain>
    </source>
</reference>
<dbReference type="EMBL" id="BDFE01000022">
    <property type="protein sequence ID" value="GAU09965.1"/>
    <property type="molecule type" value="Genomic_DNA"/>
</dbReference>
<evidence type="ECO:0000256" key="4">
    <source>
        <dbReference type="ARBA" id="ARBA00004496"/>
    </source>
</evidence>
<evidence type="ECO:0000313" key="19">
    <source>
        <dbReference type="Proteomes" id="UP000095200"/>
    </source>
</evidence>
<evidence type="ECO:0000256" key="15">
    <source>
        <dbReference type="PROSITE-ProRule" id="PRU01319"/>
    </source>
</evidence>
<dbReference type="CDD" id="cd07182">
    <property type="entry name" value="RNase_HII_bacteria_HII_like"/>
    <property type="match status" value="1"/>
</dbReference>
<dbReference type="OrthoDB" id="9803420at2"/>
<keyword evidence="10 14" id="KW-0479">Metal-binding</keyword>
<dbReference type="HAMAP" id="MF_00052_B">
    <property type="entry name" value="RNase_HII_B"/>
    <property type="match status" value="1"/>
</dbReference>
<evidence type="ECO:0000256" key="1">
    <source>
        <dbReference type="ARBA" id="ARBA00000077"/>
    </source>
</evidence>
<dbReference type="InterPro" id="IPR036397">
    <property type="entry name" value="RNaseH_sf"/>
</dbReference>
<dbReference type="InterPro" id="IPR012337">
    <property type="entry name" value="RNaseH-like_sf"/>
</dbReference>
<evidence type="ECO:0000256" key="5">
    <source>
        <dbReference type="ARBA" id="ARBA00007383"/>
    </source>
</evidence>
<organism evidence="18 19">
    <name type="scientific">Desulfoplanes formicivorans</name>
    <dbReference type="NCBI Taxonomy" id="1592317"/>
    <lineage>
        <taxon>Bacteria</taxon>
        <taxon>Pseudomonadati</taxon>
        <taxon>Thermodesulfobacteriota</taxon>
        <taxon>Desulfovibrionia</taxon>
        <taxon>Desulfovibrionales</taxon>
        <taxon>Desulfoplanaceae</taxon>
        <taxon>Desulfoplanes</taxon>
    </lineage>
</organism>
<dbReference type="GO" id="GO:0003723">
    <property type="term" value="F:RNA binding"/>
    <property type="evidence" value="ECO:0007669"/>
    <property type="project" value="UniProtKB-UniRule"/>
</dbReference>
<evidence type="ECO:0000256" key="16">
    <source>
        <dbReference type="RuleBase" id="RU003515"/>
    </source>
</evidence>
<evidence type="ECO:0000256" key="12">
    <source>
        <dbReference type="ARBA" id="ARBA00022801"/>
    </source>
</evidence>
<comment type="catalytic activity">
    <reaction evidence="1 14 15 16">
        <text>Endonucleolytic cleavage to 5'-phosphomonoester.</text>
        <dbReference type="EC" id="3.1.26.4"/>
    </reaction>
</comment>
<keyword evidence="19" id="KW-1185">Reference proteome</keyword>
<feature type="binding site" evidence="14 15">
    <location>
        <position position="111"/>
    </location>
    <ligand>
        <name>a divalent metal cation</name>
        <dbReference type="ChEBI" id="CHEBI:60240"/>
    </ligand>
</feature>
<gene>
    <name evidence="14" type="primary">rnhB</name>
    <name evidence="18" type="ORF">DPF_2701</name>
</gene>
<keyword evidence="13 14" id="KW-0464">Manganese</keyword>
<evidence type="ECO:0000256" key="13">
    <source>
        <dbReference type="ARBA" id="ARBA00023211"/>
    </source>
</evidence>
<evidence type="ECO:0000313" key="18">
    <source>
        <dbReference type="EMBL" id="GAU09965.1"/>
    </source>
</evidence>
<protein>
    <recommendedName>
        <fullName evidence="7 14">Ribonuclease HII</fullName>
        <shortName evidence="14">RNase HII</shortName>
        <ecNumber evidence="6 14">3.1.26.4</ecNumber>
    </recommendedName>
</protein>
<evidence type="ECO:0000256" key="6">
    <source>
        <dbReference type="ARBA" id="ARBA00012180"/>
    </source>
</evidence>
<dbReference type="GO" id="GO:0043137">
    <property type="term" value="P:DNA replication, removal of RNA primer"/>
    <property type="evidence" value="ECO:0007669"/>
    <property type="project" value="TreeGrafter"/>
</dbReference>
<dbReference type="GO" id="GO:0004523">
    <property type="term" value="F:RNA-DNA hybrid ribonuclease activity"/>
    <property type="evidence" value="ECO:0007669"/>
    <property type="project" value="UniProtKB-UniRule"/>
</dbReference>
<dbReference type="GO" id="GO:0032299">
    <property type="term" value="C:ribonuclease H2 complex"/>
    <property type="evidence" value="ECO:0007669"/>
    <property type="project" value="TreeGrafter"/>
</dbReference>
<dbReference type="SUPFAM" id="SSF53098">
    <property type="entry name" value="Ribonuclease H-like"/>
    <property type="match status" value="1"/>
</dbReference>
<comment type="function">
    <text evidence="3 14 16">Endonuclease that specifically degrades the RNA of RNA-DNA hybrids.</text>
</comment>
<dbReference type="AlphaFoldDB" id="A0A194AL45"/>
<dbReference type="GO" id="GO:0006298">
    <property type="term" value="P:mismatch repair"/>
    <property type="evidence" value="ECO:0007669"/>
    <property type="project" value="TreeGrafter"/>
</dbReference>
<evidence type="ECO:0000256" key="11">
    <source>
        <dbReference type="ARBA" id="ARBA00022759"/>
    </source>
</evidence>
<feature type="binding site" evidence="14 15">
    <location>
        <position position="19"/>
    </location>
    <ligand>
        <name>a divalent metal cation</name>
        <dbReference type="ChEBI" id="CHEBI:60240"/>
    </ligand>
</feature>
<evidence type="ECO:0000256" key="8">
    <source>
        <dbReference type="ARBA" id="ARBA00022490"/>
    </source>
</evidence>
<dbReference type="EC" id="3.1.26.4" evidence="6 14"/>
<comment type="caution">
    <text evidence="18">The sequence shown here is derived from an EMBL/GenBank/DDBJ whole genome shotgun (WGS) entry which is preliminary data.</text>
</comment>
<evidence type="ECO:0000256" key="10">
    <source>
        <dbReference type="ARBA" id="ARBA00022723"/>
    </source>
</evidence>
<dbReference type="PANTHER" id="PTHR10954">
    <property type="entry name" value="RIBONUCLEASE H2 SUBUNIT A"/>
    <property type="match status" value="1"/>
</dbReference>
<comment type="similarity">
    <text evidence="5 14 16">Belongs to the RNase HII family.</text>
</comment>
<evidence type="ECO:0000256" key="3">
    <source>
        <dbReference type="ARBA" id="ARBA00004065"/>
    </source>
</evidence>
<dbReference type="InterPro" id="IPR022898">
    <property type="entry name" value="RNase_HII"/>
</dbReference>
<feature type="domain" description="RNase H type-2" evidence="17">
    <location>
        <begin position="13"/>
        <end position="202"/>
    </location>
</feature>
<dbReference type="Gene3D" id="3.30.420.10">
    <property type="entry name" value="Ribonuclease H-like superfamily/Ribonuclease H"/>
    <property type="match status" value="1"/>
</dbReference>
<dbReference type="Pfam" id="PF01351">
    <property type="entry name" value="RNase_HII"/>
    <property type="match status" value="1"/>
</dbReference>
<sequence>MNLFVSPTIPPPEQVAGVDEAGRGCLAGPVVAAAVILPADYDLPGLTDSKQLTLAGRQRLEPLIRDQAVAWSLGLSWPREIESINILRASLVAMRRAVCTLRTVPAYVLVDGNQKIPFSLPQESVIGGDAKVPCISAASVLAKTFRDRLMVHLDRRYPGYGFAEHKGYGTRAHQALLAGKGPCPMHRTTFRGVAPRSCSKEKALCLPGLEK</sequence>
<proteinExistence type="inferred from homology"/>
<keyword evidence="8 14" id="KW-0963">Cytoplasm</keyword>
<dbReference type="NCBIfam" id="NF000595">
    <property type="entry name" value="PRK00015.1-3"/>
    <property type="match status" value="1"/>
</dbReference>
<name>A0A194AL45_9BACT</name>
<evidence type="ECO:0000256" key="9">
    <source>
        <dbReference type="ARBA" id="ARBA00022722"/>
    </source>
</evidence>
<dbReference type="InterPro" id="IPR001352">
    <property type="entry name" value="RNase_HII/HIII"/>
</dbReference>
<dbReference type="PROSITE" id="PS51975">
    <property type="entry name" value="RNASE_H_2"/>
    <property type="match status" value="1"/>
</dbReference>
<dbReference type="InterPro" id="IPR024567">
    <property type="entry name" value="RNase_HII/HIII_dom"/>
</dbReference>
<comment type="cofactor">
    <cofactor evidence="14 15">
        <name>Mn(2+)</name>
        <dbReference type="ChEBI" id="CHEBI:29035"/>
    </cofactor>
    <cofactor evidence="14 15">
        <name>Mg(2+)</name>
        <dbReference type="ChEBI" id="CHEBI:18420"/>
    </cofactor>
    <text evidence="14 15">Manganese or magnesium. Binds 1 divalent metal ion per monomer in the absence of substrate. May bind a second metal ion after substrate binding.</text>
</comment>
<comment type="subcellular location">
    <subcellularLocation>
        <location evidence="4 14">Cytoplasm</location>
    </subcellularLocation>
</comment>
<comment type="cofactor">
    <cofactor evidence="2">
        <name>Mg(2+)</name>
        <dbReference type="ChEBI" id="CHEBI:18420"/>
    </cofactor>
</comment>